<dbReference type="EMBL" id="JBHRRZ010000035">
    <property type="protein sequence ID" value="MFC2949329.1"/>
    <property type="molecule type" value="Genomic_DNA"/>
</dbReference>
<dbReference type="Proteomes" id="UP001595387">
    <property type="component" value="Unassembled WGS sequence"/>
</dbReference>
<evidence type="ECO:0000313" key="5">
    <source>
        <dbReference type="Proteomes" id="UP001595387"/>
    </source>
</evidence>
<protein>
    <submittedName>
        <fullName evidence="4">Helix-turn-helix domain-containing protein</fullName>
    </submittedName>
</protein>
<sequence length="182" mass="20586">MKEDIGAKIKQLRKQKKQTLKQISEQTDLSISFLSQLENGKSSVTLESLRKISDTLGVNPSHFFDEPEEESKQAIVRNSSHVTDAGKNPFIYRDLSGKMENPLFSPILVVLNPGENQGNNITHKGQEFLYVLEGTLTVLINQEEHTLEPSDSIFVDSSRPHYWLNRTNQTVKFLCVWAKGQG</sequence>
<dbReference type="Pfam" id="PF07883">
    <property type="entry name" value="Cupin_2"/>
    <property type="match status" value="1"/>
</dbReference>
<dbReference type="PROSITE" id="PS50943">
    <property type="entry name" value="HTH_CROC1"/>
    <property type="match status" value="1"/>
</dbReference>
<dbReference type="PANTHER" id="PTHR46797:SF25">
    <property type="entry name" value="TRANSCRIPTIONAL REGULATOR"/>
    <property type="match status" value="1"/>
</dbReference>
<dbReference type="SMART" id="SM00530">
    <property type="entry name" value="HTH_XRE"/>
    <property type="match status" value="1"/>
</dbReference>
<dbReference type="SUPFAM" id="SSF51182">
    <property type="entry name" value="RmlC-like cupins"/>
    <property type="match status" value="1"/>
</dbReference>
<reference evidence="5" key="1">
    <citation type="journal article" date="2019" name="Int. J. Syst. Evol. Microbiol.">
        <title>The Global Catalogue of Microorganisms (GCM) 10K type strain sequencing project: providing services to taxonomists for standard genome sequencing and annotation.</title>
        <authorList>
            <consortium name="The Broad Institute Genomics Platform"/>
            <consortium name="The Broad Institute Genome Sequencing Center for Infectious Disease"/>
            <person name="Wu L."/>
            <person name="Ma J."/>
        </authorList>
    </citation>
    <scope>NUCLEOTIDE SEQUENCE [LARGE SCALE GENOMIC DNA]</scope>
    <source>
        <strain evidence="5">KCTC 13193</strain>
    </source>
</reference>
<evidence type="ECO:0000259" key="3">
    <source>
        <dbReference type="PROSITE" id="PS50943"/>
    </source>
</evidence>
<evidence type="ECO:0000313" key="4">
    <source>
        <dbReference type="EMBL" id="MFC2949329.1"/>
    </source>
</evidence>
<feature type="coiled-coil region" evidence="2">
    <location>
        <begin position="2"/>
        <end position="29"/>
    </location>
</feature>
<dbReference type="CDD" id="cd02209">
    <property type="entry name" value="cupin_XRE_C"/>
    <property type="match status" value="1"/>
</dbReference>
<dbReference type="InterPro" id="IPR013096">
    <property type="entry name" value="Cupin_2"/>
</dbReference>
<dbReference type="InterPro" id="IPR050807">
    <property type="entry name" value="TransReg_Diox_bact_type"/>
</dbReference>
<dbReference type="InterPro" id="IPR011051">
    <property type="entry name" value="RmlC_Cupin_sf"/>
</dbReference>
<dbReference type="Gene3D" id="2.60.120.10">
    <property type="entry name" value="Jelly Rolls"/>
    <property type="match status" value="1"/>
</dbReference>
<keyword evidence="2" id="KW-0175">Coiled coil</keyword>
<keyword evidence="1" id="KW-0238">DNA-binding</keyword>
<keyword evidence="5" id="KW-1185">Reference proteome</keyword>
<dbReference type="CDD" id="cd00093">
    <property type="entry name" value="HTH_XRE"/>
    <property type="match status" value="1"/>
</dbReference>
<dbReference type="Pfam" id="PF12844">
    <property type="entry name" value="HTH_19"/>
    <property type="match status" value="1"/>
</dbReference>
<dbReference type="InterPro" id="IPR010982">
    <property type="entry name" value="Lambda_DNA-bd_dom_sf"/>
</dbReference>
<dbReference type="PANTHER" id="PTHR46797">
    <property type="entry name" value="HTH-TYPE TRANSCRIPTIONAL REGULATOR"/>
    <property type="match status" value="1"/>
</dbReference>
<evidence type="ECO:0000256" key="2">
    <source>
        <dbReference type="SAM" id="Coils"/>
    </source>
</evidence>
<proteinExistence type="predicted"/>
<dbReference type="RefSeq" id="WP_390307294.1">
    <property type="nucleotide sequence ID" value="NZ_JBHRRZ010000035.1"/>
</dbReference>
<evidence type="ECO:0000256" key="1">
    <source>
        <dbReference type="ARBA" id="ARBA00023125"/>
    </source>
</evidence>
<comment type="caution">
    <text evidence="4">The sequence shown here is derived from an EMBL/GenBank/DDBJ whole genome shotgun (WGS) entry which is preliminary data.</text>
</comment>
<name>A0ABV7A8C1_9BACI</name>
<dbReference type="SUPFAM" id="SSF47413">
    <property type="entry name" value="lambda repressor-like DNA-binding domains"/>
    <property type="match status" value="1"/>
</dbReference>
<dbReference type="Gene3D" id="1.10.260.40">
    <property type="entry name" value="lambda repressor-like DNA-binding domains"/>
    <property type="match status" value="1"/>
</dbReference>
<feature type="domain" description="HTH cro/C1-type" evidence="3">
    <location>
        <begin position="9"/>
        <end position="63"/>
    </location>
</feature>
<accession>A0ABV7A8C1</accession>
<organism evidence="4 5">
    <name type="scientific">Virgibacillus sediminis</name>
    <dbReference type="NCBI Taxonomy" id="202260"/>
    <lineage>
        <taxon>Bacteria</taxon>
        <taxon>Bacillati</taxon>
        <taxon>Bacillota</taxon>
        <taxon>Bacilli</taxon>
        <taxon>Bacillales</taxon>
        <taxon>Bacillaceae</taxon>
        <taxon>Virgibacillus</taxon>
    </lineage>
</organism>
<dbReference type="InterPro" id="IPR001387">
    <property type="entry name" value="Cro/C1-type_HTH"/>
</dbReference>
<dbReference type="InterPro" id="IPR014710">
    <property type="entry name" value="RmlC-like_jellyroll"/>
</dbReference>
<gene>
    <name evidence="4" type="ORF">ACFODW_13490</name>
</gene>